<keyword evidence="1" id="KW-0812">Transmembrane</keyword>
<evidence type="ECO:0000256" key="1">
    <source>
        <dbReference type="SAM" id="Phobius"/>
    </source>
</evidence>
<proteinExistence type="predicted"/>
<comment type="caution">
    <text evidence="2">The sequence shown here is derived from an EMBL/GenBank/DDBJ whole genome shotgun (WGS) entry which is preliminary data.</text>
</comment>
<sequence>MTEAVFRLPLTLELKPSRYLRHLSMVSGGAAALLLIVTPGVSAWLSAGWVAAWAVLSVLAWWRPPGPSRHLTLLPDGCWVAPGEVAACELAASSVDLFGVFWLHGRGEDGRRHAVMLTPDALTHPEGWRWLCVWFRNAPGRRPAEART</sequence>
<evidence type="ECO:0000313" key="2">
    <source>
        <dbReference type="EMBL" id="TVO79382.1"/>
    </source>
</evidence>
<dbReference type="InterPro" id="IPR009883">
    <property type="entry name" value="YgfX"/>
</dbReference>
<evidence type="ECO:0000313" key="3">
    <source>
        <dbReference type="Proteomes" id="UP000318349"/>
    </source>
</evidence>
<evidence type="ECO:0008006" key="4">
    <source>
        <dbReference type="Google" id="ProtNLM"/>
    </source>
</evidence>
<accession>A0A558CMI5</accession>
<keyword evidence="1" id="KW-0472">Membrane</keyword>
<dbReference type="Pfam" id="PF07254">
    <property type="entry name" value="Cpta_toxin"/>
    <property type="match status" value="1"/>
</dbReference>
<organism evidence="2 3">
    <name type="scientific">Denitromonas halophila</name>
    <dbReference type="NCBI Taxonomy" id="1629404"/>
    <lineage>
        <taxon>Bacteria</taxon>
        <taxon>Pseudomonadati</taxon>
        <taxon>Pseudomonadota</taxon>
        <taxon>Betaproteobacteria</taxon>
        <taxon>Rhodocyclales</taxon>
        <taxon>Zoogloeaceae</taxon>
        <taxon>Denitromonas</taxon>
    </lineage>
</organism>
<dbReference type="Proteomes" id="UP000318349">
    <property type="component" value="Unassembled WGS sequence"/>
</dbReference>
<dbReference type="AlphaFoldDB" id="A0A558CMI5"/>
<reference evidence="2 3" key="1">
    <citation type="submission" date="2019-07" db="EMBL/GenBank/DDBJ databases">
        <title>The pathways for chlorine oxyanion respiration interact through the shared metabolite chlorate.</title>
        <authorList>
            <person name="Barnum T.P."/>
            <person name="Cheng Y."/>
            <person name="Hill K.A."/>
            <person name="Lucas L.N."/>
            <person name="Carlson H.K."/>
            <person name="Coates J.D."/>
        </authorList>
    </citation>
    <scope>NUCLEOTIDE SEQUENCE [LARGE SCALE GENOMIC DNA]</scope>
    <source>
        <strain evidence="2 3">SFB-1</strain>
    </source>
</reference>
<dbReference type="EMBL" id="VMNI01000002">
    <property type="protein sequence ID" value="TVO79382.1"/>
    <property type="molecule type" value="Genomic_DNA"/>
</dbReference>
<protein>
    <recommendedName>
        <fullName evidence="4">Toxin CptA</fullName>
    </recommendedName>
</protein>
<keyword evidence="1" id="KW-1133">Transmembrane helix</keyword>
<feature type="transmembrane region" description="Helical" evidence="1">
    <location>
        <begin position="20"/>
        <end position="37"/>
    </location>
</feature>
<feature type="transmembrane region" description="Helical" evidence="1">
    <location>
        <begin position="43"/>
        <end position="62"/>
    </location>
</feature>
<gene>
    <name evidence="2" type="ORF">FHP89_01085</name>
</gene>
<name>A0A558CMI5_9RHOO</name>